<dbReference type="Pfam" id="PF00171">
    <property type="entry name" value="Aldedh"/>
    <property type="match status" value="1"/>
</dbReference>
<evidence type="ECO:0000256" key="1">
    <source>
        <dbReference type="ARBA" id="ARBA00009986"/>
    </source>
</evidence>
<dbReference type="FunFam" id="3.40.605.10:FF:000007">
    <property type="entry name" value="NAD/NADP-dependent betaine aldehyde dehydrogenase"/>
    <property type="match status" value="1"/>
</dbReference>
<feature type="active site" evidence="3">
    <location>
        <position position="249"/>
    </location>
</feature>
<dbReference type="PROSITE" id="PS00687">
    <property type="entry name" value="ALDEHYDE_DEHYDR_GLU"/>
    <property type="match status" value="1"/>
</dbReference>
<dbReference type="PANTHER" id="PTHR42804:SF1">
    <property type="entry name" value="ALDEHYDE DEHYDROGENASE-RELATED"/>
    <property type="match status" value="1"/>
</dbReference>
<dbReference type="InterPro" id="IPR029510">
    <property type="entry name" value="Ald_DH_CS_GLU"/>
</dbReference>
<comment type="caution">
    <text evidence="7">The sequence shown here is derived from an EMBL/GenBank/DDBJ whole genome shotgun (WGS) entry which is preliminary data.</text>
</comment>
<evidence type="ECO:0000313" key="8">
    <source>
        <dbReference type="Proteomes" id="UP000295157"/>
    </source>
</evidence>
<dbReference type="OrthoDB" id="6882680at2"/>
<evidence type="ECO:0000256" key="3">
    <source>
        <dbReference type="PROSITE-ProRule" id="PRU10007"/>
    </source>
</evidence>
<evidence type="ECO:0000256" key="2">
    <source>
        <dbReference type="ARBA" id="ARBA00023002"/>
    </source>
</evidence>
<feature type="domain" description="Aldehyde dehydrogenase" evidence="6">
    <location>
        <begin position="17"/>
        <end position="473"/>
    </location>
</feature>
<dbReference type="GO" id="GO:0016620">
    <property type="term" value="F:oxidoreductase activity, acting on the aldehyde or oxo group of donors, NAD or NADP as acceptor"/>
    <property type="evidence" value="ECO:0007669"/>
    <property type="project" value="InterPro"/>
</dbReference>
<comment type="similarity">
    <text evidence="1 4">Belongs to the aldehyde dehydrogenase family.</text>
</comment>
<dbReference type="InterPro" id="IPR016163">
    <property type="entry name" value="Ald_DH_C"/>
</dbReference>
<name>A0A4R4NKY0_9ACTN</name>
<gene>
    <name evidence="7" type="ORF">E1267_05410</name>
</gene>
<keyword evidence="2 4" id="KW-0560">Oxidoreductase</keyword>
<sequence>MGRSAQVFQSQWIDGDWRRSDATDGIDVIDPSDESLLAIVPAGTLVDARRAAQGARAAQPRWAATQLKERIAFVERLARRLSERADELAEVIISEVGAPATVARQAQVGLAVTMTASFADLAAGFAFERRAGNSLVLREPAGVVAAITPWNVPLLLTLQKVVPALLAGCTVVHKPSELTPLHAYLLAEITAECGLPPGVFNVVVGTGEGAGADLVRSPDVDMVSLTGSVRAGRHVATMAANRVKRVHLELGGKNASVLLDDADLRQGVAATVDQMCFNSGQACLQWSRLLVPADRHDEAAELAAGLVGRYRVGEPRDPRTDLGPLITDQARERVREYIRAGVAEGARLLAGGEDPPEGYGRGYYVRPTVFSHVRDTMTIAKEEIFGPVLSVMPYRDEEEAVRIANNTPYGLHGAVWSADTGRAQDFARRMRVGQVDINGGPFNVLAPFGGVKQSGIGRECGVEGLEEFCETKSLQLPVEVAEPVGPRLRAHA</sequence>
<accession>A0A4R4NKY0</accession>
<keyword evidence="5" id="KW-0175">Coiled coil</keyword>
<dbReference type="InterPro" id="IPR015590">
    <property type="entry name" value="Aldehyde_DH_dom"/>
</dbReference>
<evidence type="ECO:0000313" key="7">
    <source>
        <dbReference type="EMBL" id="TDC10061.1"/>
    </source>
</evidence>
<proteinExistence type="inferred from homology"/>
<feature type="coiled-coil region" evidence="5">
    <location>
        <begin position="64"/>
        <end position="91"/>
    </location>
</feature>
<evidence type="ECO:0000256" key="4">
    <source>
        <dbReference type="RuleBase" id="RU003345"/>
    </source>
</evidence>
<dbReference type="InterPro" id="IPR016162">
    <property type="entry name" value="Ald_DH_N"/>
</dbReference>
<evidence type="ECO:0000256" key="5">
    <source>
        <dbReference type="SAM" id="Coils"/>
    </source>
</evidence>
<reference evidence="7 8" key="1">
    <citation type="submission" date="2019-02" db="EMBL/GenBank/DDBJ databases">
        <title>Draft genome sequences of novel Actinobacteria.</title>
        <authorList>
            <person name="Sahin N."/>
            <person name="Ay H."/>
            <person name="Saygin H."/>
        </authorList>
    </citation>
    <scope>NUCLEOTIDE SEQUENCE [LARGE SCALE GENOMIC DNA]</scope>
    <source>
        <strain evidence="7 8">KC201</strain>
    </source>
</reference>
<dbReference type="Gene3D" id="3.40.605.10">
    <property type="entry name" value="Aldehyde Dehydrogenase, Chain A, domain 1"/>
    <property type="match status" value="1"/>
</dbReference>
<dbReference type="SUPFAM" id="SSF53720">
    <property type="entry name" value="ALDH-like"/>
    <property type="match status" value="1"/>
</dbReference>
<dbReference type="InterPro" id="IPR016161">
    <property type="entry name" value="Ald_DH/histidinol_DH"/>
</dbReference>
<dbReference type="AlphaFoldDB" id="A0A4R4NKY0"/>
<dbReference type="RefSeq" id="WP_132330388.1">
    <property type="nucleotide sequence ID" value="NZ_SMJZ01000012.1"/>
</dbReference>
<dbReference type="Proteomes" id="UP000295157">
    <property type="component" value="Unassembled WGS sequence"/>
</dbReference>
<evidence type="ECO:0000259" key="6">
    <source>
        <dbReference type="Pfam" id="PF00171"/>
    </source>
</evidence>
<keyword evidence="8" id="KW-1185">Reference proteome</keyword>
<dbReference type="CDD" id="cd07138">
    <property type="entry name" value="ALDH_CddD_SSP0762"/>
    <property type="match status" value="1"/>
</dbReference>
<dbReference type="Gene3D" id="3.40.309.10">
    <property type="entry name" value="Aldehyde Dehydrogenase, Chain A, domain 2"/>
    <property type="match status" value="1"/>
</dbReference>
<dbReference type="PANTHER" id="PTHR42804">
    <property type="entry name" value="ALDEHYDE DEHYDROGENASE"/>
    <property type="match status" value="1"/>
</dbReference>
<organism evidence="7 8">
    <name type="scientific">Nonomuraea longispora</name>
    <dbReference type="NCBI Taxonomy" id="1848320"/>
    <lineage>
        <taxon>Bacteria</taxon>
        <taxon>Bacillati</taxon>
        <taxon>Actinomycetota</taxon>
        <taxon>Actinomycetes</taxon>
        <taxon>Streptosporangiales</taxon>
        <taxon>Streptosporangiaceae</taxon>
        <taxon>Nonomuraea</taxon>
    </lineage>
</organism>
<dbReference type="EMBL" id="SMJZ01000012">
    <property type="protein sequence ID" value="TDC10061.1"/>
    <property type="molecule type" value="Genomic_DNA"/>
</dbReference>
<protein>
    <submittedName>
        <fullName evidence="7">Aldehyde dehydrogenase family protein</fullName>
    </submittedName>
</protein>